<dbReference type="RefSeq" id="WP_260399382.1">
    <property type="nucleotide sequence ID" value="NZ_CBCSEN010000007.1"/>
</dbReference>
<accession>A0A7W7L5D4</accession>
<organism evidence="1 2">
    <name type="scientific">Micrococcus flavus</name>
    <dbReference type="NCBI Taxonomy" id="384602"/>
    <lineage>
        <taxon>Bacteria</taxon>
        <taxon>Bacillati</taxon>
        <taxon>Actinomycetota</taxon>
        <taxon>Actinomycetes</taxon>
        <taxon>Micrococcales</taxon>
        <taxon>Micrococcaceae</taxon>
        <taxon>Micrococcus</taxon>
    </lineage>
</organism>
<evidence type="ECO:0000313" key="2">
    <source>
        <dbReference type="Proteomes" id="UP000560081"/>
    </source>
</evidence>
<gene>
    <name evidence="1" type="ORF">BJ976_002383</name>
</gene>
<name>A0A7W7L5D4_9MICC</name>
<dbReference type="EMBL" id="JACHMC010000002">
    <property type="protein sequence ID" value="MBB4883975.1"/>
    <property type="molecule type" value="Genomic_DNA"/>
</dbReference>
<sequence>MAWEEGTWALEDNEDAAYADARQGGYLRDLATMPMERFQLPPV</sequence>
<proteinExistence type="predicted"/>
<evidence type="ECO:0000313" key="1">
    <source>
        <dbReference type="EMBL" id="MBB4883975.1"/>
    </source>
</evidence>
<dbReference type="Proteomes" id="UP000560081">
    <property type="component" value="Unassembled WGS sequence"/>
</dbReference>
<reference evidence="1 2" key="1">
    <citation type="submission" date="2020-08" db="EMBL/GenBank/DDBJ databases">
        <title>Sequencing the genomes of 1000 actinobacteria strains.</title>
        <authorList>
            <person name="Klenk H.-P."/>
        </authorList>
    </citation>
    <scope>NUCLEOTIDE SEQUENCE [LARGE SCALE GENOMIC DNA]</scope>
    <source>
        <strain evidence="1 2">DSM 19079</strain>
    </source>
</reference>
<dbReference type="AlphaFoldDB" id="A0A7W7L5D4"/>
<comment type="caution">
    <text evidence="1">The sequence shown here is derived from an EMBL/GenBank/DDBJ whole genome shotgun (WGS) entry which is preliminary data.</text>
</comment>
<keyword evidence="2" id="KW-1185">Reference proteome</keyword>
<protein>
    <submittedName>
        <fullName evidence="1">Uncharacterized protein</fullName>
    </submittedName>
</protein>